<protein>
    <recommendedName>
        <fullName evidence="1">Protein kinase domain-containing protein</fullName>
    </recommendedName>
</protein>
<dbReference type="PANTHER" id="PTHR24419">
    <property type="entry name" value="INTERLEUKIN-1 RECEPTOR-ASSOCIATED KINASE"/>
    <property type="match status" value="1"/>
</dbReference>
<dbReference type="SUPFAM" id="SSF56112">
    <property type="entry name" value="Protein kinase-like (PK-like)"/>
    <property type="match status" value="1"/>
</dbReference>
<feature type="domain" description="Protein kinase" evidence="1">
    <location>
        <begin position="34"/>
        <end position="366"/>
    </location>
</feature>
<dbReference type="SMART" id="SM00220">
    <property type="entry name" value="S_TKc"/>
    <property type="match status" value="1"/>
</dbReference>
<name>A0A9Q0RTT9_BLOTA</name>
<dbReference type="PROSITE" id="PS50011">
    <property type="entry name" value="PROTEIN_KINASE_DOM"/>
    <property type="match status" value="1"/>
</dbReference>
<comment type="caution">
    <text evidence="2">The sequence shown here is derived from an EMBL/GenBank/DDBJ whole genome shotgun (WGS) entry which is preliminary data.</text>
</comment>
<dbReference type="AlphaFoldDB" id="A0A9Q0RTT9"/>
<dbReference type="Proteomes" id="UP001142055">
    <property type="component" value="Chromosome 1"/>
</dbReference>
<evidence type="ECO:0000313" key="3">
    <source>
        <dbReference type="Proteomes" id="UP001142055"/>
    </source>
</evidence>
<accession>A0A9Q0RTT9</accession>
<dbReference type="GO" id="GO:0005524">
    <property type="term" value="F:ATP binding"/>
    <property type="evidence" value="ECO:0007669"/>
    <property type="project" value="InterPro"/>
</dbReference>
<dbReference type="GO" id="GO:0000278">
    <property type="term" value="P:mitotic cell cycle"/>
    <property type="evidence" value="ECO:0007669"/>
    <property type="project" value="TreeGrafter"/>
</dbReference>
<reference evidence="2" key="1">
    <citation type="submission" date="2022-12" db="EMBL/GenBank/DDBJ databases">
        <title>Genome assemblies of Blomia tropicalis.</title>
        <authorList>
            <person name="Cui Y."/>
        </authorList>
    </citation>
    <scope>NUCLEOTIDE SEQUENCE</scope>
    <source>
        <tissue evidence="2">Adult mites</tissue>
    </source>
</reference>
<dbReference type="PANTHER" id="PTHR24419:SF18">
    <property type="entry name" value="SERINE_THREONINE-PROTEIN KINASE HASPIN"/>
    <property type="match status" value="1"/>
</dbReference>
<evidence type="ECO:0000313" key="2">
    <source>
        <dbReference type="EMBL" id="KAJ6225806.1"/>
    </source>
</evidence>
<dbReference type="InterPro" id="IPR011009">
    <property type="entry name" value="Kinase-like_dom_sf"/>
</dbReference>
<dbReference type="Gene3D" id="1.10.510.10">
    <property type="entry name" value="Transferase(Phosphotransferase) domain 1"/>
    <property type="match status" value="1"/>
</dbReference>
<proteinExistence type="predicted"/>
<sequence>MNSNCSPEYRKQVIAVCCQDDVHLFEQRFPSVWFTKFSHLDSGSYSRVFISKSCFTGKEYVTKMIKLHKRKVNKDIHSEDLKSKSKYQSSAEDKLLEEHYGNVFQEIVIVKCLSNMHITQCNINGHSFRVHCFPKIYQTGLVTGRIPFDKESIETSHEYVAICMEHCGISLRKAAKKLSLKQVASICYQLLLGMAAAEQLYEYEHRDLHLANILVRKTKSEKLNFVFQSSQYQVQTYGIRAFIIDNTFARMRLGNQIYYTRLSDKLERKWLQSLDDDKRKELTEQDMIYVRMHNAARDNWSQWLKRTNLYWLNHIVVQLINHKQILPQADKDQSTFIELKYLENCLTNYESLYEVVQNIFNLSQVL</sequence>
<keyword evidence="3" id="KW-1185">Reference proteome</keyword>
<organism evidence="2 3">
    <name type="scientific">Blomia tropicalis</name>
    <name type="common">Mite</name>
    <dbReference type="NCBI Taxonomy" id="40697"/>
    <lineage>
        <taxon>Eukaryota</taxon>
        <taxon>Metazoa</taxon>
        <taxon>Ecdysozoa</taxon>
        <taxon>Arthropoda</taxon>
        <taxon>Chelicerata</taxon>
        <taxon>Arachnida</taxon>
        <taxon>Acari</taxon>
        <taxon>Acariformes</taxon>
        <taxon>Sarcoptiformes</taxon>
        <taxon>Astigmata</taxon>
        <taxon>Glycyphagoidea</taxon>
        <taxon>Echimyopodidae</taxon>
        <taxon>Blomia</taxon>
    </lineage>
</organism>
<dbReference type="InterPro" id="IPR000719">
    <property type="entry name" value="Prot_kinase_dom"/>
</dbReference>
<dbReference type="GO" id="GO:0072354">
    <property type="term" value="F:histone H3T3 kinase activity"/>
    <property type="evidence" value="ECO:0007669"/>
    <property type="project" value="TreeGrafter"/>
</dbReference>
<gene>
    <name evidence="2" type="ORF">RDWZM_004351</name>
</gene>
<dbReference type="GO" id="GO:0005737">
    <property type="term" value="C:cytoplasm"/>
    <property type="evidence" value="ECO:0007669"/>
    <property type="project" value="TreeGrafter"/>
</dbReference>
<evidence type="ECO:0000259" key="1">
    <source>
        <dbReference type="PROSITE" id="PS50011"/>
    </source>
</evidence>
<dbReference type="Pfam" id="PF12330">
    <property type="entry name" value="Haspin_kinase"/>
    <property type="match status" value="1"/>
</dbReference>
<dbReference type="EMBL" id="JAPWDV010000001">
    <property type="protein sequence ID" value="KAJ6225806.1"/>
    <property type="molecule type" value="Genomic_DNA"/>
</dbReference>
<dbReference type="GO" id="GO:0035556">
    <property type="term" value="P:intracellular signal transduction"/>
    <property type="evidence" value="ECO:0007669"/>
    <property type="project" value="TreeGrafter"/>
</dbReference>
<dbReference type="GO" id="GO:0005634">
    <property type="term" value="C:nucleus"/>
    <property type="evidence" value="ECO:0007669"/>
    <property type="project" value="TreeGrafter"/>
</dbReference>